<proteinExistence type="predicted"/>
<name>A0A150X0T0_9BACT</name>
<sequence>MKKKFLIMGMGLVLTVSLFAFNYRPDVWTYCIYSGVYVGGGEVPQGGVCVINGETHIEFQGDVDTSRCMPVGTYGANSGPCAGNGNLHADTQGDYSNN</sequence>
<dbReference type="RefSeq" id="WP_068418631.1">
    <property type="nucleotide sequence ID" value="NZ_LRDB01000051.1"/>
</dbReference>
<dbReference type="EMBL" id="LRDB01000051">
    <property type="protein sequence ID" value="KYG72335.1"/>
    <property type="molecule type" value="Genomic_DNA"/>
</dbReference>
<reference evidence="2 3" key="1">
    <citation type="submission" date="2016-01" db="EMBL/GenBank/DDBJ databases">
        <title>Genome sequencing of Roseivirga echinicomitans KMM 6058.</title>
        <authorList>
            <person name="Selvaratnam C."/>
            <person name="Thevarajoo S."/>
            <person name="Goh K.M."/>
            <person name="Ee R."/>
            <person name="Chan K.-G."/>
            <person name="Chong C.S."/>
        </authorList>
    </citation>
    <scope>NUCLEOTIDE SEQUENCE [LARGE SCALE GENOMIC DNA]</scope>
    <source>
        <strain evidence="2 3">KMM 6058</strain>
    </source>
</reference>
<organism evidence="2 3">
    <name type="scientific">Roseivirga echinicomitans</name>
    <dbReference type="NCBI Taxonomy" id="296218"/>
    <lineage>
        <taxon>Bacteria</taxon>
        <taxon>Pseudomonadati</taxon>
        <taxon>Bacteroidota</taxon>
        <taxon>Cytophagia</taxon>
        <taxon>Cytophagales</taxon>
        <taxon>Roseivirgaceae</taxon>
        <taxon>Roseivirga</taxon>
    </lineage>
</organism>
<dbReference type="AlphaFoldDB" id="A0A150X0T0"/>
<dbReference type="STRING" id="296218.AWN68_11230"/>
<accession>A0A150X0T0</accession>
<gene>
    <name evidence="2" type="ORF">AWN68_11230</name>
</gene>
<keyword evidence="3" id="KW-1185">Reference proteome</keyword>
<evidence type="ECO:0000313" key="2">
    <source>
        <dbReference type="EMBL" id="KYG72335.1"/>
    </source>
</evidence>
<evidence type="ECO:0000313" key="3">
    <source>
        <dbReference type="Proteomes" id="UP000075615"/>
    </source>
</evidence>
<protein>
    <submittedName>
        <fullName evidence="2">Uncharacterized protein</fullName>
    </submittedName>
</protein>
<comment type="caution">
    <text evidence="2">The sequence shown here is derived from an EMBL/GenBank/DDBJ whole genome shotgun (WGS) entry which is preliminary data.</text>
</comment>
<feature type="region of interest" description="Disordered" evidence="1">
    <location>
        <begin position="79"/>
        <end position="98"/>
    </location>
</feature>
<dbReference type="OrthoDB" id="9895669at2"/>
<evidence type="ECO:0000256" key="1">
    <source>
        <dbReference type="SAM" id="MobiDB-lite"/>
    </source>
</evidence>
<dbReference type="Proteomes" id="UP000075615">
    <property type="component" value="Unassembled WGS sequence"/>
</dbReference>